<dbReference type="Proteomes" id="UP000298652">
    <property type="component" value="Chromosome 8"/>
</dbReference>
<sequence>MGVQSRPTIKQGIRGRDSVAAATQGTAAARFGGVDDGDAVLSPSAAVPSAVYLLTNEQHVMA</sequence>
<gene>
    <name evidence="1" type="ORF">SEVIR_8G157400v2</name>
</gene>
<protein>
    <submittedName>
        <fullName evidence="1">Uncharacterized protein</fullName>
    </submittedName>
</protein>
<reference evidence="1" key="1">
    <citation type="submission" date="2019-03" db="EMBL/GenBank/DDBJ databases">
        <title>WGS assembly of Setaria viridis.</title>
        <authorList>
            <person name="Huang P."/>
            <person name="Jenkins J."/>
            <person name="Grimwood J."/>
            <person name="Barry K."/>
            <person name="Healey A."/>
            <person name="Mamidi S."/>
            <person name="Sreedasyam A."/>
            <person name="Shu S."/>
            <person name="Feldman M."/>
            <person name="Wu J."/>
            <person name="Yu Y."/>
            <person name="Chen C."/>
            <person name="Johnson J."/>
            <person name="Rokhsar D."/>
            <person name="Baxter I."/>
            <person name="Schmutz J."/>
            <person name="Brutnell T."/>
            <person name="Kellogg E."/>
        </authorList>
    </citation>
    <scope>NUCLEOTIDE SEQUENCE [LARGE SCALE GENOMIC DNA]</scope>
</reference>
<dbReference type="AlphaFoldDB" id="A0A4U6TKL8"/>
<evidence type="ECO:0000313" key="2">
    <source>
        <dbReference type="Proteomes" id="UP000298652"/>
    </source>
</evidence>
<evidence type="ECO:0000313" key="1">
    <source>
        <dbReference type="EMBL" id="TKW01119.1"/>
    </source>
</evidence>
<accession>A0A4U6TKL8</accession>
<dbReference type="EMBL" id="CM016559">
    <property type="protein sequence ID" value="TKW01119.1"/>
    <property type="molecule type" value="Genomic_DNA"/>
</dbReference>
<proteinExistence type="predicted"/>
<name>A0A4U6TKL8_SETVI</name>
<dbReference type="Gramene" id="TKW01119">
    <property type="protein sequence ID" value="TKW01119"/>
    <property type="gene ID" value="SEVIR_8G157400v2"/>
</dbReference>
<organism evidence="1 2">
    <name type="scientific">Setaria viridis</name>
    <name type="common">Green bristlegrass</name>
    <name type="synonym">Setaria italica subsp. viridis</name>
    <dbReference type="NCBI Taxonomy" id="4556"/>
    <lineage>
        <taxon>Eukaryota</taxon>
        <taxon>Viridiplantae</taxon>
        <taxon>Streptophyta</taxon>
        <taxon>Embryophyta</taxon>
        <taxon>Tracheophyta</taxon>
        <taxon>Spermatophyta</taxon>
        <taxon>Magnoliopsida</taxon>
        <taxon>Liliopsida</taxon>
        <taxon>Poales</taxon>
        <taxon>Poaceae</taxon>
        <taxon>PACMAD clade</taxon>
        <taxon>Panicoideae</taxon>
        <taxon>Panicodae</taxon>
        <taxon>Paniceae</taxon>
        <taxon>Cenchrinae</taxon>
        <taxon>Setaria</taxon>
    </lineage>
</organism>
<keyword evidence="2" id="KW-1185">Reference proteome</keyword>